<comment type="caution">
    <text evidence="2">The sequence shown here is derived from an EMBL/GenBank/DDBJ whole genome shotgun (WGS) entry which is preliminary data.</text>
</comment>
<keyword evidence="1" id="KW-0472">Membrane</keyword>
<evidence type="ECO:0000313" key="3">
    <source>
        <dbReference type="Proteomes" id="UP000095767"/>
    </source>
</evidence>
<proteinExistence type="predicted"/>
<gene>
    <name evidence="2" type="ORF">BAE44_0019844</name>
</gene>
<sequence length="139" mass="14640">MTLPPADTRVLGSCSPTDAEAAALRAASEQLLLAASGQVLAATVALLVPARPVAAFGCLLGGLTAYHACDVLWTLVACHDNARRVLAFHYWLYFVMLAWCLSWASSSPSFESLSSLAAMVCTVAPPHEASPTRSRFSAC</sequence>
<protein>
    <submittedName>
        <fullName evidence="2">Uncharacterized protein</fullName>
    </submittedName>
</protein>
<dbReference type="Proteomes" id="UP000095767">
    <property type="component" value="Unassembled WGS sequence"/>
</dbReference>
<name>A0A1E5V248_9POAL</name>
<reference evidence="2 3" key="1">
    <citation type="submission" date="2016-09" db="EMBL/GenBank/DDBJ databases">
        <title>The draft genome of Dichanthelium oligosanthes: A C3 panicoid grass species.</title>
        <authorList>
            <person name="Studer A.J."/>
            <person name="Schnable J.C."/>
            <person name="Brutnell T.P."/>
        </authorList>
    </citation>
    <scope>NUCLEOTIDE SEQUENCE [LARGE SCALE GENOMIC DNA]</scope>
    <source>
        <strain evidence="3">cv. Kellogg 1175</strain>
        <tissue evidence="2">Leaf</tissue>
    </source>
</reference>
<evidence type="ECO:0000313" key="2">
    <source>
        <dbReference type="EMBL" id="OEL19137.1"/>
    </source>
</evidence>
<feature type="transmembrane region" description="Helical" evidence="1">
    <location>
        <begin position="54"/>
        <end position="76"/>
    </location>
</feature>
<organism evidence="2 3">
    <name type="scientific">Dichanthelium oligosanthes</name>
    <dbReference type="NCBI Taxonomy" id="888268"/>
    <lineage>
        <taxon>Eukaryota</taxon>
        <taxon>Viridiplantae</taxon>
        <taxon>Streptophyta</taxon>
        <taxon>Embryophyta</taxon>
        <taxon>Tracheophyta</taxon>
        <taxon>Spermatophyta</taxon>
        <taxon>Magnoliopsida</taxon>
        <taxon>Liliopsida</taxon>
        <taxon>Poales</taxon>
        <taxon>Poaceae</taxon>
        <taxon>PACMAD clade</taxon>
        <taxon>Panicoideae</taxon>
        <taxon>Panicodae</taxon>
        <taxon>Paniceae</taxon>
        <taxon>Dichantheliinae</taxon>
        <taxon>Dichanthelium</taxon>
    </lineage>
</organism>
<feature type="transmembrane region" description="Helical" evidence="1">
    <location>
        <begin position="88"/>
        <end position="106"/>
    </location>
</feature>
<dbReference type="OrthoDB" id="720569at2759"/>
<keyword evidence="1" id="KW-1133">Transmembrane helix</keyword>
<keyword evidence="1" id="KW-0812">Transmembrane</keyword>
<evidence type="ECO:0000256" key="1">
    <source>
        <dbReference type="SAM" id="Phobius"/>
    </source>
</evidence>
<dbReference type="EMBL" id="LWDX02054585">
    <property type="protein sequence ID" value="OEL19137.1"/>
    <property type="molecule type" value="Genomic_DNA"/>
</dbReference>
<keyword evidence="3" id="KW-1185">Reference proteome</keyword>
<dbReference type="AlphaFoldDB" id="A0A1E5V248"/>
<accession>A0A1E5V248</accession>